<evidence type="ECO:0000313" key="1">
    <source>
        <dbReference type="EMBL" id="KAF9310505.1"/>
    </source>
</evidence>
<organism evidence="1 2">
    <name type="scientific">Podila minutissima</name>
    <dbReference type="NCBI Taxonomy" id="64525"/>
    <lineage>
        <taxon>Eukaryota</taxon>
        <taxon>Fungi</taxon>
        <taxon>Fungi incertae sedis</taxon>
        <taxon>Mucoromycota</taxon>
        <taxon>Mortierellomycotina</taxon>
        <taxon>Mortierellomycetes</taxon>
        <taxon>Mortierellales</taxon>
        <taxon>Mortierellaceae</taxon>
        <taxon>Podila</taxon>
    </lineage>
</organism>
<dbReference type="AlphaFoldDB" id="A0A9P5SBP0"/>
<name>A0A9P5SBP0_9FUNG</name>
<keyword evidence="2" id="KW-1185">Reference proteome</keyword>
<comment type="caution">
    <text evidence="1">The sequence shown here is derived from an EMBL/GenBank/DDBJ whole genome shotgun (WGS) entry which is preliminary data.</text>
</comment>
<proteinExistence type="predicted"/>
<feature type="non-terminal residue" evidence="1">
    <location>
        <position position="155"/>
    </location>
</feature>
<reference evidence="1" key="1">
    <citation type="journal article" date="2020" name="Fungal Divers.">
        <title>Resolving the Mortierellaceae phylogeny through synthesis of multi-gene phylogenetics and phylogenomics.</title>
        <authorList>
            <person name="Vandepol N."/>
            <person name="Liber J."/>
            <person name="Desiro A."/>
            <person name="Na H."/>
            <person name="Kennedy M."/>
            <person name="Barry K."/>
            <person name="Grigoriev I.V."/>
            <person name="Miller A.N."/>
            <person name="O'Donnell K."/>
            <person name="Stajich J.E."/>
            <person name="Bonito G."/>
        </authorList>
    </citation>
    <scope>NUCLEOTIDE SEQUENCE</scope>
    <source>
        <strain evidence="1">NVP1</strain>
    </source>
</reference>
<sequence length="155" mass="18035">MLKASFGLNQNEDKDLCHVIRLDIPQITVRIREFRVEEDKDKVVEVVSTPFLTEETTMKLEMNLVEKRSHFLWGLFEGLYNHMINTGDALEISSTFKIHVMVMKGKLVGTPIFIVNKPPNMVHLSEDTELEWFVPQGDVWRLSFKNKEEDSTLIQ</sequence>
<gene>
    <name evidence="1" type="ORF">BG006_004801</name>
</gene>
<accession>A0A9P5SBP0</accession>
<protein>
    <submittedName>
        <fullName evidence="1">Uncharacterized protein</fullName>
    </submittedName>
</protein>
<evidence type="ECO:0000313" key="2">
    <source>
        <dbReference type="Proteomes" id="UP000696485"/>
    </source>
</evidence>
<dbReference type="Proteomes" id="UP000696485">
    <property type="component" value="Unassembled WGS sequence"/>
</dbReference>
<dbReference type="EMBL" id="JAAAUY010002667">
    <property type="protein sequence ID" value="KAF9310505.1"/>
    <property type="molecule type" value="Genomic_DNA"/>
</dbReference>